<gene>
    <name evidence="2" type="ORF">IEN85_02260</name>
</gene>
<dbReference type="EMBL" id="JACYFG010000004">
    <property type="protein sequence ID" value="MBD5778316.1"/>
    <property type="molecule type" value="Genomic_DNA"/>
</dbReference>
<evidence type="ECO:0000259" key="1">
    <source>
        <dbReference type="Pfam" id="PF14086"/>
    </source>
</evidence>
<reference evidence="2" key="1">
    <citation type="submission" date="2020-09" db="EMBL/GenBank/DDBJ databases">
        <title>Pelagicoccus enzymogenes sp. nov. with an EPS production, isolated from marine sediment.</title>
        <authorList>
            <person name="Feng X."/>
        </authorList>
    </citation>
    <scope>NUCLEOTIDE SEQUENCE</scope>
    <source>
        <strain evidence="2">NFK12</strain>
    </source>
</reference>
<organism evidence="2 3">
    <name type="scientific">Pelagicoccus enzymogenes</name>
    <dbReference type="NCBI Taxonomy" id="2773457"/>
    <lineage>
        <taxon>Bacteria</taxon>
        <taxon>Pseudomonadati</taxon>
        <taxon>Verrucomicrobiota</taxon>
        <taxon>Opitutia</taxon>
        <taxon>Puniceicoccales</taxon>
        <taxon>Pelagicoccaceae</taxon>
        <taxon>Pelagicoccus</taxon>
    </lineage>
</organism>
<dbReference type="Proteomes" id="UP000622317">
    <property type="component" value="Unassembled WGS sequence"/>
</dbReference>
<dbReference type="PROSITE" id="PS51257">
    <property type="entry name" value="PROKAR_LIPOPROTEIN"/>
    <property type="match status" value="1"/>
</dbReference>
<dbReference type="Pfam" id="PF14086">
    <property type="entry name" value="DUF4266"/>
    <property type="match status" value="1"/>
</dbReference>
<evidence type="ECO:0000313" key="3">
    <source>
        <dbReference type="Proteomes" id="UP000622317"/>
    </source>
</evidence>
<keyword evidence="3" id="KW-1185">Reference proteome</keyword>
<name>A0A927F5Z6_9BACT</name>
<sequence>MKKGQAGAVRVFVLVGVSLGALLMSGCQSVEAWQKGNLAEYGMRSDRDELEGVMTAHVTFSREASTGGEGVGGGGCGCN</sequence>
<protein>
    <submittedName>
        <fullName evidence="2">DUF4266 domain-containing protein</fullName>
    </submittedName>
</protein>
<comment type="caution">
    <text evidence="2">The sequence shown here is derived from an EMBL/GenBank/DDBJ whole genome shotgun (WGS) entry which is preliminary data.</text>
</comment>
<evidence type="ECO:0000313" key="2">
    <source>
        <dbReference type="EMBL" id="MBD5778316.1"/>
    </source>
</evidence>
<accession>A0A927F5Z6</accession>
<dbReference type="InterPro" id="IPR025362">
    <property type="entry name" value="DUF4266"/>
</dbReference>
<dbReference type="RefSeq" id="WP_191615450.1">
    <property type="nucleotide sequence ID" value="NZ_JACYFG010000004.1"/>
</dbReference>
<feature type="domain" description="DUF4266" evidence="1">
    <location>
        <begin position="30"/>
        <end position="79"/>
    </location>
</feature>
<dbReference type="AlphaFoldDB" id="A0A927F5Z6"/>
<proteinExistence type="predicted"/>